<feature type="transmembrane region" description="Helical" evidence="1">
    <location>
        <begin position="6"/>
        <end position="24"/>
    </location>
</feature>
<gene>
    <name evidence="2" type="ORF">GCM10007183_08930</name>
    <name evidence="3" type="ORF">SAMEA4412661_01823</name>
</gene>
<accession>A0A240C7P6</accession>
<feature type="transmembrane region" description="Helical" evidence="1">
    <location>
        <begin position="36"/>
        <end position="57"/>
    </location>
</feature>
<keyword evidence="1" id="KW-0812">Transmembrane</keyword>
<dbReference type="AlphaFoldDB" id="A0A240C7P6"/>
<keyword evidence="1" id="KW-1133">Transmembrane helix</keyword>
<keyword evidence="5" id="KW-1185">Reference proteome</keyword>
<evidence type="ECO:0000313" key="5">
    <source>
        <dbReference type="Proteomes" id="UP000652995"/>
    </source>
</evidence>
<protein>
    <submittedName>
        <fullName evidence="3">Uncharacterized protein</fullName>
    </submittedName>
</protein>
<evidence type="ECO:0000256" key="1">
    <source>
        <dbReference type="SAM" id="Phobius"/>
    </source>
</evidence>
<evidence type="ECO:0000313" key="4">
    <source>
        <dbReference type="Proteomes" id="UP000243706"/>
    </source>
</evidence>
<sequence length="58" mass="6473">MYTLGMIAIVLLLVGSIPNIYMYNKELKEGNANPRMKLLIGIDAILIILILAAIFLLR</sequence>
<organism evidence="3 4">
    <name type="scientific">Staphylococcus muscae</name>
    <dbReference type="NCBI Taxonomy" id="1294"/>
    <lineage>
        <taxon>Bacteria</taxon>
        <taxon>Bacillati</taxon>
        <taxon>Bacillota</taxon>
        <taxon>Bacilli</taxon>
        <taxon>Bacillales</taxon>
        <taxon>Staphylococcaceae</taxon>
        <taxon>Staphylococcus</taxon>
    </lineage>
</organism>
<proteinExistence type="predicted"/>
<evidence type="ECO:0000313" key="3">
    <source>
        <dbReference type="EMBL" id="SNW04017.1"/>
    </source>
</evidence>
<dbReference type="RefSeq" id="WP_095117679.1">
    <property type="nucleotide sequence ID" value="NZ_BMCB01000004.1"/>
</dbReference>
<evidence type="ECO:0000313" key="2">
    <source>
        <dbReference type="EMBL" id="GGA86997.1"/>
    </source>
</evidence>
<keyword evidence="1" id="KW-0472">Membrane</keyword>
<dbReference type="EMBL" id="LT906464">
    <property type="protein sequence ID" value="SNW04017.1"/>
    <property type="molecule type" value="Genomic_DNA"/>
</dbReference>
<reference evidence="2" key="4">
    <citation type="submission" date="2024-05" db="EMBL/GenBank/DDBJ databases">
        <authorList>
            <person name="Sun Q."/>
            <person name="Sedlacek I."/>
        </authorList>
    </citation>
    <scope>NUCLEOTIDE SEQUENCE</scope>
    <source>
        <strain evidence="2">CCM 4175</strain>
    </source>
</reference>
<dbReference type="EMBL" id="BMCB01000004">
    <property type="protein sequence ID" value="GGA86997.1"/>
    <property type="molecule type" value="Genomic_DNA"/>
</dbReference>
<name>A0A240C7P6_9STAP</name>
<dbReference type="Proteomes" id="UP000652995">
    <property type="component" value="Unassembled WGS sequence"/>
</dbReference>
<reference evidence="2" key="1">
    <citation type="journal article" date="2014" name="Int. J. Syst. Evol. Microbiol.">
        <title>Complete genome of a new Firmicutes species belonging to the dominant human colonic microbiota ('Ruminococcus bicirculans') reveals two chromosomes and a selective capacity to utilize plant glucans.</title>
        <authorList>
            <consortium name="NISC Comparative Sequencing Program"/>
            <person name="Wegmann U."/>
            <person name="Louis P."/>
            <person name="Goesmann A."/>
            <person name="Henrissat B."/>
            <person name="Duncan S.H."/>
            <person name="Flint H.J."/>
        </authorList>
    </citation>
    <scope>NUCLEOTIDE SEQUENCE</scope>
    <source>
        <strain evidence="2">CCM 4175</strain>
    </source>
</reference>
<reference evidence="5" key="3">
    <citation type="journal article" date="2019" name="Int. J. Syst. Evol. Microbiol.">
        <title>The Global Catalogue of Microorganisms (GCM) 10K type strain sequencing project: providing services to taxonomists for standard genome sequencing and annotation.</title>
        <authorList>
            <consortium name="The Broad Institute Genomics Platform"/>
            <consortium name="The Broad Institute Genome Sequencing Center for Infectious Disease"/>
            <person name="Wu L."/>
            <person name="Ma J."/>
        </authorList>
    </citation>
    <scope>NUCLEOTIDE SEQUENCE [LARGE SCALE GENOMIC DNA]</scope>
    <source>
        <strain evidence="5">CCM 4175</strain>
    </source>
</reference>
<reference evidence="3 4" key="2">
    <citation type="submission" date="2017-06" db="EMBL/GenBank/DDBJ databases">
        <authorList>
            <consortium name="Pathogen Informatics"/>
        </authorList>
    </citation>
    <scope>NUCLEOTIDE SEQUENCE [LARGE SCALE GENOMIC DNA]</scope>
    <source>
        <strain evidence="3 4">NCTC13833</strain>
    </source>
</reference>
<dbReference type="Proteomes" id="UP000243706">
    <property type="component" value="Chromosome 1"/>
</dbReference>